<evidence type="ECO:0000313" key="1">
    <source>
        <dbReference type="EMBL" id="GGE21017.1"/>
    </source>
</evidence>
<accession>A0A8H9FYR4</accession>
<dbReference type="Proteomes" id="UP000614460">
    <property type="component" value="Unassembled WGS sequence"/>
</dbReference>
<sequence>MDKTFKYATMTEALDNLSKKGYTIDYNVEFDQLSDEAAIYEIDVLYRYEGESDPADESSVYGIRNTKTDEKGVFVAGNLSLIEGKKRDIILDLEMKYKQNHH</sequence>
<name>A0A8H9FYR4_9SPHI</name>
<reference evidence="1" key="1">
    <citation type="journal article" date="2014" name="Int. J. Syst. Evol. Microbiol.">
        <title>Complete genome sequence of Corynebacterium casei LMG S-19264T (=DSM 44701T), isolated from a smear-ripened cheese.</title>
        <authorList>
            <consortium name="US DOE Joint Genome Institute (JGI-PGF)"/>
            <person name="Walter F."/>
            <person name="Albersmeier A."/>
            <person name="Kalinowski J."/>
            <person name="Ruckert C."/>
        </authorList>
    </citation>
    <scope>NUCLEOTIDE SEQUENCE</scope>
    <source>
        <strain evidence="1">CGMCC 1.15966</strain>
    </source>
</reference>
<keyword evidence="2" id="KW-1185">Reference proteome</keyword>
<evidence type="ECO:0000313" key="2">
    <source>
        <dbReference type="Proteomes" id="UP000614460"/>
    </source>
</evidence>
<gene>
    <name evidence="1" type="ORF">GCM10011516_18370</name>
</gene>
<comment type="caution">
    <text evidence="1">The sequence shown here is derived from an EMBL/GenBank/DDBJ whole genome shotgun (WGS) entry which is preliminary data.</text>
</comment>
<protein>
    <recommendedName>
        <fullName evidence="3">Phosphoribosylpyrophosphate synthetase</fullName>
    </recommendedName>
</protein>
<dbReference type="EMBL" id="BMKM01000003">
    <property type="protein sequence ID" value="GGE21017.1"/>
    <property type="molecule type" value="Genomic_DNA"/>
</dbReference>
<proteinExistence type="predicted"/>
<reference evidence="1" key="2">
    <citation type="submission" date="2020-09" db="EMBL/GenBank/DDBJ databases">
        <authorList>
            <person name="Sun Q."/>
            <person name="Zhou Y."/>
        </authorList>
    </citation>
    <scope>NUCLEOTIDE SEQUENCE</scope>
    <source>
        <strain evidence="1">CGMCC 1.15966</strain>
    </source>
</reference>
<dbReference type="AlphaFoldDB" id="A0A8H9FYR4"/>
<organism evidence="1 2">
    <name type="scientific">Sphingobacterium cellulitidis</name>
    <dbReference type="NCBI Taxonomy" id="1768011"/>
    <lineage>
        <taxon>Bacteria</taxon>
        <taxon>Pseudomonadati</taxon>
        <taxon>Bacteroidota</taxon>
        <taxon>Sphingobacteriia</taxon>
        <taxon>Sphingobacteriales</taxon>
        <taxon>Sphingobacteriaceae</taxon>
        <taxon>Sphingobacterium</taxon>
    </lineage>
</organism>
<dbReference type="RefSeq" id="WP_094256489.1">
    <property type="nucleotide sequence ID" value="NZ_BMKM01000003.1"/>
</dbReference>
<evidence type="ECO:0008006" key="3">
    <source>
        <dbReference type="Google" id="ProtNLM"/>
    </source>
</evidence>